<reference evidence="2 3" key="1">
    <citation type="submission" date="2016-05" db="EMBL/GenBank/DDBJ databases">
        <title>First complete genome of the cyanobacterium Cylindrospermopsis raciborskii CS505, containing a circular chromosome and a single extrachromosomal element.</title>
        <authorList>
            <person name="Fuentes J."/>
            <person name="Tamames J."/>
            <person name="Allen E."/>
            <person name="Plominski A."/>
            <person name="Vasquez M."/>
        </authorList>
    </citation>
    <scope>NUCLEOTIDE SEQUENCE [LARGE SCALE GENOMIC DNA]</scope>
    <source>
        <strain evidence="2 3">CS505</strain>
    </source>
</reference>
<name>A0A853M941_9CYAN</name>
<dbReference type="Proteomes" id="UP000093903">
    <property type="component" value="Unassembled WGS sequence"/>
</dbReference>
<protein>
    <recommendedName>
        <fullName evidence="1">DUF4435 domain-containing protein</fullName>
    </recommendedName>
</protein>
<accession>A0A853M941</accession>
<evidence type="ECO:0000313" key="3">
    <source>
        <dbReference type="Proteomes" id="UP000093903"/>
    </source>
</evidence>
<dbReference type="InterPro" id="IPR029492">
    <property type="entry name" value="DUF4435"/>
</dbReference>
<comment type="caution">
    <text evidence="2">The sequence shown here is derived from an EMBL/GenBank/DDBJ whole genome shotgun (WGS) entry which is preliminary data.</text>
</comment>
<proteinExistence type="predicted"/>
<feature type="domain" description="DUF4435" evidence="1">
    <location>
        <begin position="8"/>
        <end position="111"/>
    </location>
</feature>
<dbReference type="EMBL" id="LYXA01000001">
    <property type="protein sequence ID" value="OBU75930.1"/>
    <property type="molecule type" value="Genomic_DNA"/>
</dbReference>
<dbReference type="RefSeq" id="WP_006276813.1">
    <property type="nucleotide sequence ID" value="NZ_ACYA01000027.1"/>
</dbReference>
<dbReference type="AlphaFoldDB" id="A0A853M941"/>
<gene>
    <name evidence="2" type="ORF">A9P98_06060</name>
</gene>
<evidence type="ECO:0000259" key="1">
    <source>
        <dbReference type="Pfam" id="PF14491"/>
    </source>
</evidence>
<evidence type="ECO:0000313" key="2">
    <source>
        <dbReference type="EMBL" id="OBU75930.1"/>
    </source>
</evidence>
<organism evidence="2 3">
    <name type="scientific">Cylindrospermopsis raciborskii CS-505</name>
    <dbReference type="NCBI Taxonomy" id="533240"/>
    <lineage>
        <taxon>Bacteria</taxon>
        <taxon>Bacillati</taxon>
        <taxon>Cyanobacteriota</taxon>
        <taxon>Cyanophyceae</taxon>
        <taxon>Nostocales</taxon>
        <taxon>Aphanizomenonaceae</taxon>
        <taxon>Cylindrospermopsis</taxon>
    </lineage>
</organism>
<dbReference type="Pfam" id="PF14491">
    <property type="entry name" value="DUF4435"/>
    <property type="match status" value="1"/>
</dbReference>
<sequence length="287" mass="33197">MSIVGKKIIFCEGKQSSLDIRLLNRVVGNILTNKSTIVPAGSKFTLSAFVQGYFSREEATNQQYIIFRDRDFDAKPTSKIELIPLNSMLLTHRACVENYLINADLIHNYWHAKHLEQRENPISKWGHKDSPGVDAISEWIQEAAKTLQHYQTVRWALAELLQSSAARHQLKTTWTGSSGKLPSSLTLQDCKVQAVSLVNQFQREVENITPEVFEYSLAAYQKQFAQEEFWTQKQYLIWFHGKDIQKAMQRKKAEYIGLDNFFDWALNHLDINQYADLIELRNRISSL</sequence>